<evidence type="ECO:0000256" key="1">
    <source>
        <dbReference type="SAM" id="Phobius"/>
    </source>
</evidence>
<dbReference type="Proteomes" id="UP000187209">
    <property type="component" value="Unassembled WGS sequence"/>
</dbReference>
<keyword evidence="3" id="KW-1185">Reference proteome</keyword>
<protein>
    <recommendedName>
        <fullName evidence="4">Transmembrane protein</fullName>
    </recommendedName>
</protein>
<sequence>MFSKKSKIYQQLENEIVLELHKEGTKNIKLNTKFRIICILSILLSIISPWYYKNEHWSNIYLYMICTDYIPTNCKMFTELFTNCSLSSTLCSEIQKTMKAGFVVIIFFTLSIICHLISMVSIKSATTGILSFKFSVFVYLAFAFYVIGFLSWIFISGFHIGENTAMYGLTAAFTSTFIGLFVLVHFFTFSKFILSHYSVPVSESASNASNITEKIN</sequence>
<evidence type="ECO:0008006" key="4">
    <source>
        <dbReference type="Google" id="ProtNLM"/>
    </source>
</evidence>
<dbReference type="EMBL" id="MPUH01000223">
    <property type="protein sequence ID" value="OMJ85872.1"/>
    <property type="molecule type" value="Genomic_DNA"/>
</dbReference>
<evidence type="ECO:0000313" key="2">
    <source>
        <dbReference type="EMBL" id="OMJ85872.1"/>
    </source>
</evidence>
<feature type="transmembrane region" description="Helical" evidence="1">
    <location>
        <begin position="34"/>
        <end position="52"/>
    </location>
</feature>
<proteinExistence type="predicted"/>
<organism evidence="2 3">
    <name type="scientific">Stentor coeruleus</name>
    <dbReference type="NCBI Taxonomy" id="5963"/>
    <lineage>
        <taxon>Eukaryota</taxon>
        <taxon>Sar</taxon>
        <taxon>Alveolata</taxon>
        <taxon>Ciliophora</taxon>
        <taxon>Postciliodesmatophora</taxon>
        <taxon>Heterotrichea</taxon>
        <taxon>Heterotrichida</taxon>
        <taxon>Stentoridae</taxon>
        <taxon>Stentor</taxon>
    </lineage>
</organism>
<gene>
    <name evidence="2" type="ORF">SteCoe_12714</name>
</gene>
<name>A0A1R2CA46_9CILI</name>
<keyword evidence="1" id="KW-0812">Transmembrane</keyword>
<reference evidence="2 3" key="1">
    <citation type="submission" date="2016-11" db="EMBL/GenBank/DDBJ databases">
        <title>The macronuclear genome of Stentor coeruleus: a giant cell with tiny introns.</title>
        <authorList>
            <person name="Slabodnick M."/>
            <person name="Ruby J.G."/>
            <person name="Reiff S.B."/>
            <person name="Swart E.C."/>
            <person name="Gosai S."/>
            <person name="Prabakaran S."/>
            <person name="Witkowska E."/>
            <person name="Larue G.E."/>
            <person name="Fisher S."/>
            <person name="Freeman R.M."/>
            <person name="Gunawardena J."/>
            <person name="Chu W."/>
            <person name="Stover N.A."/>
            <person name="Gregory B.D."/>
            <person name="Nowacki M."/>
            <person name="Derisi J."/>
            <person name="Roy S.W."/>
            <person name="Marshall W.F."/>
            <person name="Sood P."/>
        </authorList>
    </citation>
    <scope>NUCLEOTIDE SEQUENCE [LARGE SCALE GENOMIC DNA]</scope>
    <source>
        <strain evidence="2">WM001</strain>
    </source>
</reference>
<feature type="transmembrane region" description="Helical" evidence="1">
    <location>
        <begin position="100"/>
        <end position="122"/>
    </location>
</feature>
<keyword evidence="1" id="KW-0472">Membrane</keyword>
<keyword evidence="1" id="KW-1133">Transmembrane helix</keyword>
<evidence type="ECO:0000313" key="3">
    <source>
        <dbReference type="Proteomes" id="UP000187209"/>
    </source>
</evidence>
<dbReference type="AlphaFoldDB" id="A0A1R2CA46"/>
<feature type="transmembrane region" description="Helical" evidence="1">
    <location>
        <begin position="167"/>
        <end position="187"/>
    </location>
</feature>
<accession>A0A1R2CA46</accession>
<feature type="transmembrane region" description="Helical" evidence="1">
    <location>
        <begin position="134"/>
        <end position="155"/>
    </location>
</feature>
<comment type="caution">
    <text evidence="2">The sequence shown here is derived from an EMBL/GenBank/DDBJ whole genome shotgun (WGS) entry which is preliminary data.</text>
</comment>